<keyword evidence="4" id="KW-1185">Reference proteome</keyword>
<dbReference type="GO" id="GO:0016740">
    <property type="term" value="F:transferase activity"/>
    <property type="evidence" value="ECO:0007669"/>
    <property type="project" value="UniProtKB-KW"/>
</dbReference>
<protein>
    <submittedName>
        <fullName evidence="3">Uncharacterized protein</fullName>
    </submittedName>
</protein>
<feature type="compositionally biased region" description="Low complexity" evidence="2">
    <location>
        <begin position="108"/>
        <end position="118"/>
    </location>
</feature>
<feature type="region of interest" description="Disordered" evidence="2">
    <location>
        <begin position="308"/>
        <end position="356"/>
    </location>
</feature>
<dbReference type="InParanoid" id="A0A2T3A812"/>
<organism evidence="3 4">
    <name type="scientific">Coniella lustricola</name>
    <dbReference type="NCBI Taxonomy" id="2025994"/>
    <lineage>
        <taxon>Eukaryota</taxon>
        <taxon>Fungi</taxon>
        <taxon>Dikarya</taxon>
        <taxon>Ascomycota</taxon>
        <taxon>Pezizomycotina</taxon>
        <taxon>Sordariomycetes</taxon>
        <taxon>Sordariomycetidae</taxon>
        <taxon>Diaporthales</taxon>
        <taxon>Schizoparmaceae</taxon>
        <taxon>Coniella</taxon>
    </lineage>
</organism>
<evidence type="ECO:0000313" key="3">
    <source>
        <dbReference type="EMBL" id="PSR85537.1"/>
    </source>
</evidence>
<feature type="compositionally biased region" description="Polar residues" evidence="2">
    <location>
        <begin position="51"/>
        <end position="61"/>
    </location>
</feature>
<feature type="compositionally biased region" description="Basic and acidic residues" evidence="2">
    <location>
        <begin position="1"/>
        <end position="10"/>
    </location>
</feature>
<dbReference type="OrthoDB" id="5404794at2759"/>
<dbReference type="EMBL" id="KZ678441">
    <property type="protein sequence ID" value="PSR85537.1"/>
    <property type="molecule type" value="Genomic_DNA"/>
</dbReference>
<evidence type="ECO:0000256" key="2">
    <source>
        <dbReference type="SAM" id="MobiDB-lite"/>
    </source>
</evidence>
<gene>
    <name evidence="3" type="ORF">BD289DRAFT_257825</name>
</gene>
<feature type="compositionally biased region" description="Low complexity" evidence="2">
    <location>
        <begin position="798"/>
        <end position="816"/>
    </location>
</feature>
<dbReference type="InterPro" id="IPR025527">
    <property type="entry name" value="HUWE1/Rev1_UBM"/>
</dbReference>
<feature type="region of interest" description="Disordered" evidence="2">
    <location>
        <begin position="574"/>
        <end position="669"/>
    </location>
</feature>
<feature type="compositionally biased region" description="Polar residues" evidence="2">
    <location>
        <begin position="577"/>
        <end position="588"/>
    </location>
</feature>
<accession>A0A2T3A812</accession>
<sequence>MRMPERRVIYDSEDEDGDEGFSLPNSPSKALFTESGDHDGDNNDDGEMTLPTDNGDNTVVGSISDARSTDPEFFRQLYESAQKTPVTDAIVPDSAAQQDVQDDNAHTSSSIRQKASSSITDPASTRTKRKTMGQIRAQSRRLLDCTPVTTPTAPISGQKDIYDFTLSDGDEEDPSVRRVPANIFAARKMPEVETVKKNKKRRPALLEDAILDSSSPQLPQAPGAADDKWNSKIEDKGRQTLWLENQSQIPDDVDLLRFTPASSGLAVDASLQAASKEPSSASFIIAPPSRLTASQKQEYLRLSDISEADRESHYEQPSLPPQKPLSGDCLPSSTNTHSTVEGRHSSRHRSSAGRLPTLNSFGEVITSCATETQPEAPQPPSSPDILNADLQVTCSRKLKRKRCADAGESRVVDGGWDSDSIGVSREQYVPRPSRRRTGLESIAHGSNQEEAKADAPISRARREKQRDTVGTGQDFDSESEKVHRSSKRAVARHKTSRRSSVIGEDEDKDQQDSQSMPDTLPPDSFELGNESATEPPLASSQHEAREASTAGLEGLDRDFLAALPEEIRQEVIADHIAQQSARESQATRTRSHRRFVERSSEHQSLPITTTPQPRKRGRKKKQQQASHDEQPAAPASEAIPVSESSVTGKRRRGRPRKSDVAQVTGAAADADVLVEATTTSTTAQKIAPGSGASAEDDVMEALAGDSETFGNAELELVAPAKRGRKRKIEDTDPTTRATPPEEAEDPQHSAKVGSEAMDAATERTDAVDQRDILKDISNSAVQNGSSGSLEGVDEDGGKQQQEQDQTPTTITTVKTTPGGGPLTAGGSSSSTKTPLLRVGLSKKSRIAPLLKMIRK</sequence>
<proteinExistence type="predicted"/>
<dbReference type="Proteomes" id="UP000241462">
    <property type="component" value="Unassembled WGS sequence"/>
</dbReference>
<feature type="region of interest" description="Disordered" evidence="2">
    <location>
        <begin position="208"/>
        <end position="229"/>
    </location>
</feature>
<feature type="compositionally biased region" description="Basic residues" evidence="2">
    <location>
        <begin position="613"/>
        <end position="622"/>
    </location>
</feature>
<reference evidence="3 4" key="1">
    <citation type="journal article" date="2018" name="Mycol. Prog.">
        <title>Coniella lustricola, a new species from submerged detritus.</title>
        <authorList>
            <person name="Raudabaugh D.B."/>
            <person name="Iturriaga T."/>
            <person name="Carver A."/>
            <person name="Mondo S."/>
            <person name="Pangilinan J."/>
            <person name="Lipzen A."/>
            <person name="He G."/>
            <person name="Amirebrahimi M."/>
            <person name="Grigoriev I.V."/>
            <person name="Miller A.N."/>
        </authorList>
    </citation>
    <scope>NUCLEOTIDE SEQUENCE [LARGE SCALE GENOMIC DNA]</scope>
    <source>
        <strain evidence="3 4">B22-T-1</strain>
    </source>
</reference>
<feature type="region of interest" description="Disordered" evidence="2">
    <location>
        <begin position="1"/>
        <end position="176"/>
    </location>
</feature>
<evidence type="ECO:0000256" key="1">
    <source>
        <dbReference type="ARBA" id="ARBA00022679"/>
    </source>
</evidence>
<keyword evidence="1" id="KW-0808">Transferase</keyword>
<feature type="region of interest" description="Disordered" evidence="2">
    <location>
        <begin position="713"/>
        <end position="837"/>
    </location>
</feature>
<feature type="compositionally biased region" description="Basic residues" evidence="2">
    <location>
        <begin position="484"/>
        <end position="497"/>
    </location>
</feature>
<dbReference type="STRING" id="2025994.A0A2T3A812"/>
<evidence type="ECO:0000313" key="4">
    <source>
        <dbReference type="Proteomes" id="UP000241462"/>
    </source>
</evidence>
<feature type="compositionally biased region" description="Polar residues" evidence="2">
    <location>
        <begin position="776"/>
        <end position="788"/>
    </location>
</feature>
<feature type="compositionally biased region" description="Basic and acidic residues" evidence="2">
    <location>
        <begin position="760"/>
        <end position="774"/>
    </location>
</feature>
<name>A0A2T3A812_9PEZI</name>
<feature type="region of interest" description="Disordered" evidence="2">
    <location>
        <begin position="403"/>
        <end position="552"/>
    </location>
</feature>
<dbReference type="Pfam" id="PF14377">
    <property type="entry name" value="UBM"/>
    <property type="match status" value="1"/>
</dbReference>
<dbReference type="AlphaFoldDB" id="A0A2T3A812"/>